<accession>F2NE68</accession>
<dbReference type="PANTHER" id="PTHR15337:SF11">
    <property type="entry name" value="THIOREDOXIN DOMAIN-CONTAINING PROTEIN"/>
    <property type="match status" value="1"/>
</dbReference>
<dbReference type="EMBL" id="CP002629">
    <property type="protein sequence ID" value="AEB10698.1"/>
    <property type="molecule type" value="Genomic_DNA"/>
</dbReference>
<dbReference type="Pfam" id="PF13899">
    <property type="entry name" value="Thioredoxin_7"/>
    <property type="match status" value="1"/>
</dbReference>
<organism evidence="3 4">
    <name type="scientific">Desulfobacca acetoxidans (strain ATCC 700848 / DSM 11109 / ASRB2)</name>
    <dbReference type="NCBI Taxonomy" id="880072"/>
    <lineage>
        <taxon>Bacteria</taxon>
        <taxon>Pseudomonadati</taxon>
        <taxon>Thermodesulfobacteriota</taxon>
        <taxon>Desulfobaccia</taxon>
        <taxon>Desulfobaccales</taxon>
        <taxon>Desulfobaccaceae</taxon>
        <taxon>Desulfobacca</taxon>
    </lineage>
</organism>
<dbReference type="HOGENOM" id="CLU_090389_8_2_7"/>
<reference evidence="3 4" key="1">
    <citation type="journal article" date="2011" name="Stand. Genomic Sci.">
        <title>Complete genome sequence of the acetate-degrading sulfate reducer Desulfobacca acetoxidans type strain (ASRB2).</title>
        <authorList>
            <person name="Goker M."/>
            <person name="Teshima H."/>
            <person name="Lapidus A."/>
            <person name="Nolan M."/>
            <person name="Lucas S."/>
            <person name="Hammon N."/>
            <person name="Deshpande S."/>
            <person name="Cheng J.F."/>
            <person name="Tapia R."/>
            <person name="Han C."/>
            <person name="Goodwin L."/>
            <person name="Pitluck S."/>
            <person name="Huntemann M."/>
            <person name="Liolios K."/>
            <person name="Ivanova N."/>
            <person name="Pagani I."/>
            <person name="Mavromatis K."/>
            <person name="Ovchinikova G."/>
            <person name="Pati A."/>
            <person name="Chen A."/>
            <person name="Palaniappan K."/>
            <person name="Land M."/>
            <person name="Hauser L."/>
            <person name="Brambilla E.M."/>
            <person name="Rohde M."/>
            <person name="Spring S."/>
            <person name="Detter J.C."/>
            <person name="Woyke T."/>
            <person name="Bristow J."/>
            <person name="Eisen J.A."/>
            <person name="Markowitz V."/>
            <person name="Hugenholtz P."/>
            <person name="Kyrpides N.C."/>
            <person name="Klenk H.P."/>
        </authorList>
    </citation>
    <scope>NUCLEOTIDE SEQUENCE [LARGE SCALE GENOMIC DNA]</scope>
    <source>
        <strain evidence="4">ATCC 700848 / DSM 11109 / ASRB2</strain>
    </source>
</reference>
<dbReference type="InterPro" id="IPR017937">
    <property type="entry name" value="Thioredoxin_CS"/>
</dbReference>
<dbReference type="RefSeq" id="WP_013707807.1">
    <property type="nucleotide sequence ID" value="NC_015388.1"/>
</dbReference>
<dbReference type="PROSITE" id="PS00194">
    <property type="entry name" value="THIOREDOXIN_1"/>
    <property type="match status" value="1"/>
</dbReference>
<keyword evidence="4" id="KW-1185">Reference proteome</keyword>
<keyword evidence="1" id="KW-0732">Signal</keyword>
<reference evidence="4" key="2">
    <citation type="submission" date="2011-03" db="EMBL/GenBank/DDBJ databases">
        <title>The complete genome of Desulfobacca acetoxidans DSM 11109.</title>
        <authorList>
            <consortium name="US DOE Joint Genome Institute (JGI-PGF)"/>
            <person name="Lucas S."/>
            <person name="Copeland A."/>
            <person name="Lapidus A."/>
            <person name="Bruce D."/>
            <person name="Goodwin L."/>
            <person name="Pitluck S."/>
            <person name="Peters L."/>
            <person name="Kyrpides N."/>
            <person name="Mavromatis K."/>
            <person name="Ivanova N."/>
            <person name="Ovchinnikova G."/>
            <person name="Teshima H."/>
            <person name="Detter J.C."/>
            <person name="Han C."/>
            <person name="Land M."/>
            <person name="Hauser L."/>
            <person name="Markowitz V."/>
            <person name="Cheng J.-F."/>
            <person name="Hugenholtz P."/>
            <person name="Woyke T."/>
            <person name="Wu D."/>
            <person name="Spring S."/>
            <person name="Schueler E."/>
            <person name="Brambilla E."/>
            <person name="Klenk H.-P."/>
            <person name="Eisen J.A."/>
        </authorList>
    </citation>
    <scope>NUCLEOTIDE SEQUENCE [LARGE SCALE GENOMIC DNA]</scope>
    <source>
        <strain evidence="4">ATCC 700848 / DSM 11109 / ASRB2</strain>
    </source>
</reference>
<evidence type="ECO:0000313" key="3">
    <source>
        <dbReference type="EMBL" id="AEB10698.1"/>
    </source>
</evidence>
<dbReference type="STRING" id="880072.Desac_2898"/>
<dbReference type="AlphaFoldDB" id="F2NE68"/>
<dbReference type="PANTHER" id="PTHR15337">
    <property type="entry name" value="ANTERIOR GRADIENT PROTEIN-RELATED"/>
    <property type="match status" value="1"/>
</dbReference>
<evidence type="ECO:0000256" key="1">
    <source>
        <dbReference type="ARBA" id="ARBA00022729"/>
    </source>
</evidence>
<dbReference type="Proteomes" id="UP000000483">
    <property type="component" value="Chromosome"/>
</dbReference>
<proteinExistence type="predicted"/>
<dbReference type="OrthoDB" id="9811036at2"/>
<name>F2NE68_DESAR</name>
<sequence>MSDVLWQPDYEAAVKEASTSNRPILLELYMDGCGHCARLHKETLVDEKVVAAVNAGFVPVRHEGRGRMDLVKKFDVKGAPTTLILSPQGQEKHRFVGFHDPGEYLRELGKIS</sequence>
<dbReference type="Gene3D" id="3.40.30.10">
    <property type="entry name" value="Glutaredoxin"/>
    <property type="match status" value="1"/>
</dbReference>
<keyword evidence="2" id="KW-0676">Redox-active center</keyword>
<gene>
    <name evidence="3" type="ordered locus">Desac_2898</name>
</gene>
<dbReference type="InterPro" id="IPR051099">
    <property type="entry name" value="AGR/TXD"/>
</dbReference>
<dbReference type="InterPro" id="IPR036249">
    <property type="entry name" value="Thioredoxin-like_sf"/>
</dbReference>
<dbReference type="eggNOG" id="COG1331">
    <property type="taxonomic scope" value="Bacteria"/>
</dbReference>
<dbReference type="KEGG" id="dao:Desac_2898"/>
<protein>
    <recommendedName>
        <fullName evidence="5">Thioredoxin family protein</fullName>
    </recommendedName>
</protein>
<evidence type="ECO:0008006" key="5">
    <source>
        <dbReference type="Google" id="ProtNLM"/>
    </source>
</evidence>
<evidence type="ECO:0000313" key="4">
    <source>
        <dbReference type="Proteomes" id="UP000000483"/>
    </source>
</evidence>
<dbReference type="SUPFAM" id="SSF52833">
    <property type="entry name" value="Thioredoxin-like"/>
    <property type="match status" value="1"/>
</dbReference>
<evidence type="ECO:0000256" key="2">
    <source>
        <dbReference type="ARBA" id="ARBA00023284"/>
    </source>
</evidence>